<keyword evidence="3" id="KW-1185">Reference proteome</keyword>
<dbReference type="EMBL" id="JACSQL010000010">
    <property type="protein sequence ID" value="MBD7970160.1"/>
    <property type="molecule type" value="Genomic_DNA"/>
</dbReference>
<evidence type="ECO:0000313" key="2">
    <source>
        <dbReference type="EMBL" id="MBD7970160.1"/>
    </source>
</evidence>
<dbReference type="Proteomes" id="UP000608071">
    <property type="component" value="Unassembled WGS sequence"/>
</dbReference>
<name>A0ABR8T308_9BACL</name>
<gene>
    <name evidence="2" type="ORF">H9647_19025</name>
</gene>
<accession>A0ABR8T308</accession>
<evidence type="ECO:0000313" key="3">
    <source>
        <dbReference type="Proteomes" id="UP000608071"/>
    </source>
</evidence>
<comment type="caution">
    <text evidence="2">The sequence shown here is derived from an EMBL/GenBank/DDBJ whole genome shotgun (WGS) entry which is preliminary data.</text>
</comment>
<sequence length="51" mass="6085">MQQQTGDKVRNQEDNKNNSLEQQEKVKKHEDIEPQAENWNPRDLPNPNKKD</sequence>
<reference evidence="2 3" key="1">
    <citation type="submission" date="2020-08" db="EMBL/GenBank/DDBJ databases">
        <title>A Genomic Blueprint of the Chicken Gut Microbiome.</title>
        <authorList>
            <person name="Gilroy R."/>
            <person name="Ravi A."/>
            <person name="Getino M."/>
            <person name="Pursley I."/>
            <person name="Horton D.L."/>
            <person name="Alikhan N.-F."/>
            <person name="Baker D."/>
            <person name="Gharbi K."/>
            <person name="Hall N."/>
            <person name="Watson M."/>
            <person name="Adriaenssens E.M."/>
            <person name="Foster-Nyarko E."/>
            <person name="Jarju S."/>
            <person name="Secka A."/>
            <person name="Antonio M."/>
            <person name="Oren A."/>
            <person name="Chaudhuri R."/>
            <person name="La Ragione R.M."/>
            <person name="Hildebrand F."/>
            <person name="Pallen M.J."/>
        </authorList>
    </citation>
    <scope>NUCLEOTIDE SEQUENCE [LARGE SCALE GENOMIC DNA]</scope>
    <source>
        <strain evidence="2 3">Sa2BVA9</strain>
    </source>
</reference>
<protein>
    <recommendedName>
        <fullName evidence="4">3-methyladenine DNA glycosylase</fullName>
    </recommendedName>
</protein>
<dbReference type="RefSeq" id="WP_191802943.1">
    <property type="nucleotide sequence ID" value="NZ_JACSQL010000010.1"/>
</dbReference>
<organism evidence="2 3">
    <name type="scientific">Paenibacillus gallinarum</name>
    <dbReference type="NCBI Taxonomy" id="2762232"/>
    <lineage>
        <taxon>Bacteria</taxon>
        <taxon>Bacillati</taxon>
        <taxon>Bacillota</taxon>
        <taxon>Bacilli</taxon>
        <taxon>Bacillales</taxon>
        <taxon>Paenibacillaceae</taxon>
        <taxon>Paenibacillus</taxon>
    </lineage>
</organism>
<evidence type="ECO:0008006" key="4">
    <source>
        <dbReference type="Google" id="ProtNLM"/>
    </source>
</evidence>
<proteinExistence type="predicted"/>
<feature type="compositionally biased region" description="Basic and acidic residues" evidence="1">
    <location>
        <begin position="7"/>
        <end position="32"/>
    </location>
</feature>
<feature type="region of interest" description="Disordered" evidence="1">
    <location>
        <begin position="1"/>
        <end position="51"/>
    </location>
</feature>
<evidence type="ECO:0000256" key="1">
    <source>
        <dbReference type="SAM" id="MobiDB-lite"/>
    </source>
</evidence>